<accession>A0ABQ6W537</accession>
<dbReference type="InterPro" id="IPR017665">
    <property type="entry name" value="Guanylate_kinase"/>
</dbReference>
<evidence type="ECO:0000256" key="6">
    <source>
        <dbReference type="ARBA" id="ARBA00022840"/>
    </source>
</evidence>
<dbReference type="Gene3D" id="3.40.50.300">
    <property type="entry name" value="P-loop containing nucleotide triphosphate hydrolases"/>
    <property type="match status" value="1"/>
</dbReference>
<protein>
    <recommendedName>
        <fullName evidence="2">guanylate kinase</fullName>
        <ecNumber evidence="2">2.7.4.8</ecNumber>
    </recommendedName>
</protein>
<dbReference type="Proteomes" id="UP000325395">
    <property type="component" value="Unassembled WGS sequence"/>
</dbReference>
<dbReference type="InterPro" id="IPR000237">
    <property type="entry name" value="GRIP_dom"/>
</dbReference>
<gene>
    <name evidence="10" type="ORF">BDV36DRAFT_288064</name>
</gene>
<proteinExistence type="inferred from homology"/>
<dbReference type="EMBL" id="ML735842">
    <property type="protein sequence ID" value="KAE8412226.1"/>
    <property type="molecule type" value="Genomic_DNA"/>
</dbReference>
<dbReference type="PANTHER" id="PTHR23117">
    <property type="entry name" value="GUANYLATE KINASE-RELATED"/>
    <property type="match status" value="1"/>
</dbReference>
<dbReference type="Pfam" id="PF00625">
    <property type="entry name" value="Guanylate_kin"/>
    <property type="match status" value="1"/>
</dbReference>
<keyword evidence="4" id="KW-0547">Nucleotide-binding</keyword>
<evidence type="ECO:0000256" key="3">
    <source>
        <dbReference type="ARBA" id="ARBA00022679"/>
    </source>
</evidence>
<evidence type="ECO:0000256" key="1">
    <source>
        <dbReference type="ARBA" id="ARBA00005790"/>
    </source>
</evidence>
<dbReference type="GO" id="GO:0016301">
    <property type="term" value="F:kinase activity"/>
    <property type="evidence" value="ECO:0007669"/>
    <property type="project" value="UniProtKB-KW"/>
</dbReference>
<reference evidence="10 11" key="1">
    <citation type="submission" date="2019-04" db="EMBL/GenBank/DDBJ databases">
        <authorList>
            <consortium name="DOE Joint Genome Institute"/>
            <person name="Mondo S."/>
            <person name="Kjaerbolling I."/>
            <person name="Vesth T."/>
            <person name="Frisvad J.C."/>
            <person name="Nybo J.L."/>
            <person name="Theobald S."/>
            <person name="Kildgaard S."/>
            <person name="Isbrandt T."/>
            <person name="Kuo A."/>
            <person name="Sato A."/>
            <person name="Lyhne E.K."/>
            <person name="Kogle M.E."/>
            <person name="Wiebenga A."/>
            <person name="Kun R.S."/>
            <person name="Lubbers R.J."/>
            <person name="Makela M.R."/>
            <person name="Barry K."/>
            <person name="Chovatia M."/>
            <person name="Clum A."/>
            <person name="Daum C."/>
            <person name="Haridas S."/>
            <person name="He G."/>
            <person name="LaButti K."/>
            <person name="Lipzen A."/>
            <person name="Riley R."/>
            <person name="Salamov A."/>
            <person name="Simmons B.A."/>
            <person name="Magnuson J.K."/>
            <person name="Henrissat B."/>
            <person name="Mortensen U.H."/>
            <person name="Larsen T.O."/>
            <person name="Devries R.P."/>
            <person name="Grigoriev I.V."/>
            <person name="Machida M."/>
            <person name="Baker S.E."/>
            <person name="Andersen M.R."/>
            <person name="Cantor M.N."/>
            <person name="Hua S.X."/>
        </authorList>
    </citation>
    <scope>NUCLEOTIDE SEQUENCE [LARGE SCALE GENOMIC DNA]</scope>
    <source>
        <strain evidence="10 11">CBS 117616</strain>
    </source>
</reference>
<dbReference type="PROSITE" id="PS50913">
    <property type="entry name" value="GRIP"/>
    <property type="match status" value="1"/>
</dbReference>
<evidence type="ECO:0000259" key="9">
    <source>
        <dbReference type="PROSITE" id="PS50913"/>
    </source>
</evidence>
<dbReference type="NCBIfam" id="TIGR03263">
    <property type="entry name" value="guanyl_kin"/>
    <property type="match status" value="1"/>
</dbReference>
<name>A0ABQ6W537_9EURO</name>
<evidence type="ECO:0000256" key="5">
    <source>
        <dbReference type="ARBA" id="ARBA00022777"/>
    </source>
</evidence>
<keyword evidence="3" id="KW-0808">Transferase</keyword>
<dbReference type="Pfam" id="PF10375">
    <property type="entry name" value="GRAB"/>
    <property type="match status" value="1"/>
</dbReference>
<dbReference type="Gene3D" id="3.30.63.10">
    <property type="entry name" value="Guanylate Kinase phosphate binding domain"/>
    <property type="match status" value="1"/>
</dbReference>
<sequence length="582" mass="66425">MAKSPPDALQSKERFDALVRDRDSLRAEVTDMRRSLEEIQSKHRAGMEALQYKLNDAEGKKEHAESQFQKLLERVNTIKSQLGERLKEDAEELAQARLKIEELEEQNSALKENFQVKCSELAELSEANEHKSNEISTLRDRTNLSQQNWLKEKEELLEQQSYLQSEFEQAKEAMHNWEVLAMEERSIRETLGEKVVDLEEQLASLKDAYERTSNERDSQLAAMDGLQRALQEIQTARRKELRELVESSNAQLEELKQALHSAEKKALDADTVLRSAQKELERVRPFEKEVKEKNLLIGKLRHEAVTLNDHLTKALRFLKKGKPEDNVDRHIVTNHFLHFLTLDRSDPKKFQILQLIAALLGWTDEQREQAGLARPGTSSTSNKLRVPIVVSGPSGAGKSTLLKRLFAEYPDTFGFSVSPNHCLSSADTTRAPRPGEQHGREYYFTTKADFLDLVSKNGFIEHAQFGGNHYGTSVQAVKDIAERGRICILDIEMEGVKQVKRTDLNARFMFLAPPSVEELERRLRGRGTESEESLSKRLAQAKNELEYAKEPGAHDKLVVNDDVEKAYVELRDWIVDNGKFGA</sequence>
<dbReference type="InterPro" id="IPR027417">
    <property type="entry name" value="P-loop_NTPase"/>
</dbReference>
<dbReference type="InterPro" id="IPR019459">
    <property type="entry name" value="GRAB"/>
</dbReference>
<comment type="similarity">
    <text evidence="1">Belongs to the guanylate kinase family.</text>
</comment>
<evidence type="ECO:0000313" key="10">
    <source>
        <dbReference type="EMBL" id="KAE8412226.1"/>
    </source>
</evidence>
<feature type="coiled-coil region" evidence="7">
    <location>
        <begin position="22"/>
        <end position="272"/>
    </location>
</feature>
<keyword evidence="6" id="KW-0067">ATP-binding</keyword>
<feature type="domain" description="GRIP" evidence="9">
    <location>
        <begin position="322"/>
        <end position="373"/>
    </location>
</feature>
<dbReference type="InterPro" id="IPR008144">
    <property type="entry name" value="Guanylate_kin-like_dom"/>
</dbReference>
<feature type="domain" description="Guanylate kinase-like" evidence="8">
    <location>
        <begin position="385"/>
        <end position="575"/>
    </location>
</feature>
<evidence type="ECO:0000313" key="11">
    <source>
        <dbReference type="Proteomes" id="UP000325395"/>
    </source>
</evidence>
<evidence type="ECO:0000259" key="8">
    <source>
        <dbReference type="PROSITE" id="PS50052"/>
    </source>
</evidence>
<dbReference type="PROSITE" id="PS50052">
    <property type="entry name" value="GUANYLATE_KINASE_2"/>
    <property type="match status" value="1"/>
</dbReference>
<dbReference type="CDD" id="cd00071">
    <property type="entry name" value="GMPK"/>
    <property type="match status" value="1"/>
</dbReference>
<keyword evidence="11" id="KW-1185">Reference proteome</keyword>
<dbReference type="EC" id="2.7.4.8" evidence="2"/>
<evidence type="ECO:0000256" key="2">
    <source>
        <dbReference type="ARBA" id="ARBA00012961"/>
    </source>
</evidence>
<dbReference type="PANTHER" id="PTHR23117:SF13">
    <property type="entry name" value="GUANYLATE KINASE"/>
    <property type="match status" value="1"/>
</dbReference>
<dbReference type="SMART" id="SM00072">
    <property type="entry name" value="GuKc"/>
    <property type="match status" value="1"/>
</dbReference>
<dbReference type="InterPro" id="IPR008145">
    <property type="entry name" value="GK/Ca_channel_bsu"/>
</dbReference>
<dbReference type="SUPFAM" id="SSF52540">
    <property type="entry name" value="P-loop containing nucleoside triphosphate hydrolases"/>
    <property type="match status" value="1"/>
</dbReference>
<evidence type="ECO:0000256" key="7">
    <source>
        <dbReference type="SAM" id="Coils"/>
    </source>
</evidence>
<dbReference type="InterPro" id="IPR020590">
    <property type="entry name" value="Guanylate_kinase_CS"/>
</dbReference>
<keyword evidence="5 10" id="KW-0418">Kinase</keyword>
<dbReference type="PROSITE" id="PS00856">
    <property type="entry name" value="GUANYLATE_KINASE_1"/>
    <property type="match status" value="1"/>
</dbReference>
<organism evidence="10 11">
    <name type="scientific">Aspergillus pseudocaelatus</name>
    <dbReference type="NCBI Taxonomy" id="1825620"/>
    <lineage>
        <taxon>Eukaryota</taxon>
        <taxon>Fungi</taxon>
        <taxon>Dikarya</taxon>
        <taxon>Ascomycota</taxon>
        <taxon>Pezizomycotina</taxon>
        <taxon>Eurotiomycetes</taxon>
        <taxon>Eurotiomycetidae</taxon>
        <taxon>Eurotiales</taxon>
        <taxon>Aspergillaceae</taxon>
        <taxon>Aspergillus</taxon>
        <taxon>Aspergillus subgen. Circumdati</taxon>
    </lineage>
</organism>
<keyword evidence="7" id="KW-0175">Coiled coil</keyword>
<evidence type="ECO:0000256" key="4">
    <source>
        <dbReference type="ARBA" id="ARBA00022741"/>
    </source>
</evidence>